<name>A0AAV9IJC9_9RHOD</name>
<dbReference type="SUPFAM" id="SSF48371">
    <property type="entry name" value="ARM repeat"/>
    <property type="match status" value="1"/>
</dbReference>
<dbReference type="EMBL" id="JANCYU010000053">
    <property type="protein sequence ID" value="KAK4527550.1"/>
    <property type="molecule type" value="Genomic_DNA"/>
</dbReference>
<evidence type="ECO:0000256" key="4">
    <source>
        <dbReference type="SAM" id="MobiDB-lite"/>
    </source>
</evidence>
<feature type="compositionally biased region" description="Acidic residues" evidence="4">
    <location>
        <begin position="335"/>
        <end position="360"/>
    </location>
</feature>
<comment type="similarity">
    <text evidence="1">Belongs to the CAND family.</text>
</comment>
<evidence type="ECO:0000256" key="1">
    <source>
        <dbReference type="ARBA" id="ARBA00007657"/>
    </source>
</evidence>
<dbReference type="Proteomes" id="UP001300502">
    <property type="component" value="Unassembled WGS sequence"/>
</dbReference>
<dbReference type="InterPro" id="IPR039852">
    <property type="entry name" value="CAND1/CAND2"/>
</dbReference>
<dbReference type="InterPro" id="IPR016024">
    <property type="entry name" value="ARM-type_fold"/>
</dbReference>
<keyword evidence="3" id="KW-0833">Ubl conjugation pathway</keyword>
<sequence length="1304" mass="146731">MSKSYNILAERLESNDKDFRYMAASDLLSELQKGPIQLDPLMQNKLCAALLKTLQDTSSEVQSIALKALPLLLIQSEFHLLETVVQVLVSNLLHIAEDDTKSSLQRNTVVSAAKNVSRDNCLITLKSLLSLVDPNTAGDSLIGKKVIPKILSCARNNSSLEVKLDCFDILYDITSRFSFVIVQVADEFVEILSGYLFSPHNMIRKRAIHCLALFLANAPSTHLQSFMDSLLSDLGHKIQVNGQAVDKVRNSLSAIQAICKVAGSRALHPYISTITELVLKLLEDPAWTEDEELYESALQILELFLQNVPLEMESFQSSIVNVLENALKYDPNLVEQDDEEEWEQGSDSEMEEDDFTDDEDLSGKVRRVSARCIHAIFLARNFYKPSFPLPLLVSCMIQRIQERDEQVLLEILSGLMDLLKNISAYADEEKNTEPSIYAKVLSVWKDKSGFIISKLQPSFKSRSLSLKNTVLLFMKEFVVACSAWLTESDLMNISQFYIEPCFVKENNVSIQFDGIVLLECCAPLFRRYNCASHLAVFLTHLVNIGAQGYYRVTAQSLRTCKCICSLLTQQDLGIVCVSDALLQVNNFAIHRLEISDQDTEVKEAAMECLSTLCALFPELVSSSKDKSLRLILDKLQDEFVRITAIRSFSNILQSPLRTKIDDSILLEFWQQVISLVRKKDAKLRESCLESIDNSITLIPHQLDSSLLTELTGWIDASEWKRTALILEIFAKLLALREEEGFLLRWKQETYPVILNLLVSSPLQGKLKDSVVHLFQTMMCSRRCCSYFPVTNVFQDMLSLVENNPRMHSSVMKNLSSVVSIFWKSNVDVKALCPTMLNILEAPLLDEKSKSSKLFVLFILNELGYMESVKELDLSDKMEAVLYQWIRGEDEEVVGAAAAALGSLIRFVDQRGGGISQLISFVRRTETRERYVYLVAVKEAILCQIHLSSLSLLNDMDALTRSLIDCVQDADNAMQETGNREKVISTDSLGATTTSSHIISSSSSMKESIRSISSECLGILLAVSPLRLFVVIQQAMQSPNVQVRWTSLLAVKAAFSYLTKTESSVDLFIQYLQPYLPRLLELLEDPNADVDTAAISLVTTCARLCPEVLKDYIAKILNILLSHTEHRPDLMKTVDLGPFKHSVDEGIALRKAAFEALLALLPSFLSSFQDENVSERLVDALTKGLKDHQDVRGVVEKLFNYLLTNEDAFQLLLASKDGDSKLSKIVAVLSDMVSSKPKENAVAQEMEKHKELVRATMRLIYEMEKVERCRQISSFVELLSRIHNNELLQSLYEAVQNEKDIAKRD</sequence>
<feature type="region of interest" description="Disordered" evidence="4">
    <location>
        <begin position="334"/>
        <end position="360"/>
    </location>
</feature>
<dbReference type="InterPro" id="IPR011989">
    <property type="entry name" value="ARM-like"/>
</dbReference>
<protein>
    <recommendedName>
        <fullName evidence="5">TATA-binding protein interacting (TIP20) domain-containing protein</fullName>
    </recommendedName>
</protein>
<evidence type="ECO:0000313" key="7">
    <source>
        <dbReference type="Proteomes" id="UP001300502"/>
    </source>
</evidence>
<evidence type="ECO:0000259" key="5">
    <source>
        <dbReference type="Pfam" id="PF08623"/>
    </source>
</evidence>
<evidence type="ECO:0000256" key="2">
    <source>
        <dbReference type="ARBA" id="ARBA00022737"/>
    </source>
</evidence>
<proteinExistence type="inferred from homology"/>
<keyword evidence="2" id="KW-0677">Repeat</keyword>
<comment type="caution">
    <text evidence="6">The sequence shown here is derived from an EMBL/GenBank/DDBJ whole genome shotgun (WGS) entry which is preliminary data.</text>
</comment>
<gene>
    <name evidence="6" type="ORF">GAYE_SCF41G5473</name>
</gene>
<dbReference type="PANTHER" id="PTHR12696">
    <property type="entry name" value="TIP120"/>
    <property type="match status" value="1"/>
</dbReference>
<organism evidence="6 7">
    <name type="scientific">Galdieria yellowstonensis</name>
    <dbReference type="NCBI Taxonomy" id="3028027"/>
    <lineage>
        <taxon>Eukaryota</taxon>
        <taxon>Rhodophyta</taxon>
        <taxon>Bangiophyceae</taxon>
        <taxon>Galdieriales</taxon>
        <taxon>Galdieriaceae</taxon>
        <taxon>Galdieria</taxon>
    </lineage>
</organism>
<accession>A0AAV9IJC9</accession>
<keyword evidence="7" id="KW-1185">Reference proteome</keyword>
<dbReference type="Pfam" id="PF08623">
    <property type="entry name" value="TIP120"/>
    <property type="match status" value="1"/>
</dbReference>
<dbReference type="InterPro" id="IPR013932">
    <property type="entry name" value="TATA-bd_TIP120"/>
</dbReference>
<evidence type="ECO:0000256" key="3">
    <source>
        <dbReference type="ARBA" id="ARBA00022786"/>
    </source>
</evidence>
<feature type="domain" description="TATA-binding protein interacting (TIP20)" evidence="5">
    <location>
        <begin position="1108"/>
        <end position="1278"/>
    </location>
</feature>
<dbReference type="Gene3D" id="1.25.10.10">
    <property type="entry name" value="Leucine-rich Repeat Variant"/>
    <property type="match status" value="1"/>
</dbReference>
<reference evidence="6 7" key="1">
    <citation type="submission" date="2022-07" db="EMBL/GenBank/DDBJ databases">
        <title>Genome-wide signatures of adaptation to extreme environments.</title>
        <authorList>
            <person name="Cho C.H."/>
            <person name="Yoon H.S."/>
        </authorList>
    </citation>
    <scope>NUCLEOTIDE SEQUENCE [LARGE SCALE GENOMIC DNA]</scope>
    <source>
        <strain evidence="6 7">108.79 E11</strain>
    </source>
</reference>
<dbReference type="GO" id="GO:0010265">
    <property type="term" value="P:SCF complex assembly"/>
    <property type="evidence" value="ECO:0007669"/>
    <property type="project" value="InterPro"/>
</dbReference>
<evidence type="ECO:0000313" key="6">
    <source>
        <dbReference type="EMBL" id="KAK4527550.1"/>
    </source>
</evidence>